<feature type="transmembrane region" description="Helical" evidence="1">
    <location>
        <begin position="209"/>
        <end position="226"/>
    </location>
</feature>
<feature type="transmembrane region" description="Helical" evidence="1">
    <location>
        <begin position="75"/>
        <end position="95"/>
    </location>
</feature>
<feature type="transmembrane region" description="Helical" evidence="1">
    <location>
        <begin position="340"/>
        <end position="356"/>
    </location>
</feature>
<dbReference type="RefSeq" id="WP_376867585.1">
    <property type="nucleotide sequence ID" value="NZ_JBHRYB010000014.1"/>
</dbReference>
<keyword evidence="1" id="KW-0472">Membrane</keyword>
<sequence length="425" mass="48377">MSAPSRSVYYLSLTAIVWCLSFSLMKGWGEVHEWANVSWLMNYELGFIKRGLWGSLITWLTPNHVNINPQYMADLGLPVFFLFLGVLLTIALRLLSLSHHHWILLLLCLVFFTSPFLTMLANIRNYLDIPISLLGILGLLSALKRHYLLAMVLLSLGVFIHELIIVIFSPLLVLLLMLQHAHCTPHQAAGTQAPVLPAEPAVSPWRLPAAWFAMVLPLLCLTLIVFNQQSLDLTALSTDIDQRLETLLAMDSDRAALYSEMLTHSFFDYLKEEAPLFERRITDPQFVLTVGLFPAVIALMAWRLLYHLTLKRRLWLLLITVGASVAPLTLHLIAFDTNRIWVMPILSSFLSLWLILEISPNKQLNEPIFPGLLLLCTWIIYWLIEPVIMFNAALTLYQSDSLLAAFIPIIWACYYTARSISQQVR</sequence>
<feature type="transmembrane region" description="Helical" evidence="1">
    <location>
        <begin position="368"/>
        <end position="384"/>
    </location>
</feature>
<name>A0ABV7VUN1_9GAMM</name>
<accession>A0ABV7VUN1</accession>
<evidence type="ECO:0008006" key="4">
    <source>
        <dbReference type="Google" id="ProtNLM"/>
    </source>
</evidence>
<protein>
    <recommendedName>
        <fullName evidence="4">DUF2029 domain-containing protein</fullName>
    </recommendedName>
</protein>
<feature type="transmembrane region" description="Helical" evidence="1">
    <location>
        <begin position="7"/>
        <end position="25"/>
    </location>
</feature>
<keyword evidence="1" id="KW-1133">Transmembrane helix</keyword>
<reference evidence="3" key="1">
    <citation type="journal article" date="2019" name="Int. J. Syst. Evol. Microbiol.">
        <title>The Global Catalogue of Microorganisms (GCM) 10K type strain sequencing project: providing services to taxonomists for standard genome sequencing and annotation.</title>
        <authorList>
            <consortium name="The Broad Institute Genomics Platform"/>
            <consortium name="The Broad Institute Genome Sequencing Center for Infectious Disease"/>
            <person name="Wu L."/>
            <person name="Ma J."/>
        </authorList>
    </citation>
    <scope>NUCLEOTIDE SEQUENCE [LARGE SCALE GENOMIC DNA]</scope>
    <source>
        <strain evidence="3">KCTC 42424</strain>
    </source>
</reference>
<evidence type="ECO:0000313" key="2">
    <source>
        <dbReference type="EMBL" id="MFC3681269.1"/>
    </source>
</evidence>
<keyword evidence="3" id="KW-1185">Reference proteome</keyword>
<feature type="transmembrane region" description="Helical" evidence="1">
    <location>
        <begin position="147"/>
        <end position="178"/>
    </location>
</feature>
<feature type="transmembrane region" description="Helical" evidence="1">
    <location>
        <begin position="396"/>
        <end position="417"/>
    </location>
</feature>
<proteinExistence type="predicted"/>
<dbReference type="Proteomes" id="UP001595722">
    <property type="component" value="Unassembled WGS sequence"/>
</dbReference>
<dbReference type="EMBL" id="JBHRYB010000014">
    <property type="protein sequence ID" value="MFC3681269.1"/>
    <property type="molecule type" value="Genomic_DNA"/>
</dbReference>
<feature type="transmembrane region" description="Helical" evidence="1">
    <location>
        <begin position="314"/>
        <end position="334"/>
    </location>
</feature>
<organism evidence="2 3">
    <name type="scientific">Bacterioplanoides pacificum</name>
    <dbReference type="NCBI Taxonomy" id="1171596"/>
    <lineage>
        <taxon>Bacteria</taxon>
        <taxon>Pseudomonadati</taxon>
        <taxon>Pseudomonadota</taxon>
        <taxon>Gammaproteobacteria</taxon>
        <taxon>Oceanospirillales</taxon>
        <taxon>Oceanospirillaceae</taxon>
        <taxon>Bacterioplanoides</taxon>
    </lineage>
</organism>
<evidence type="ECO:0000313" key="3">
    <source>
        <dbReference type="Proteomes" id="UP001595722"/>
    </source>
</evidence>
<feature type="transmembrane region" description="Helical" evidence="1">
    <location>
        <begin position="285"/>
        <end position="302"/>
    </location>
</feature>
<evidence type="ECO:0000256" key="1">
    <source>
        <dbReference type="SAM" id="Phobius"/>
    </source>
</evidence>
<comment type="caution">
    <text evidence="2">The sequence shown here is derived from an EMBL/GenBank/DDBJ whole genome shotgun (WGS) entry which is preliminary data.</text>
</comment>
<keyword evidence="1" id="KW-0812">Transmembrane</keyword>
<gene>
    <name evidence="2" type="ORF">ACFOMG_14285</name>
</gene>
<feature type="transmembrane region" description="Helical" evidence="1">
    <location>
        <begin position="102"/>
        <end position="127"/>
    </location>
</feature>